<dbReference type="InterPro" id="IPR035069">
    <property type="entry name" value="TTHA1013/TTHA0281-like"/>
</dbReference>
<protein>
    <recommendedName>
        <fullName evidence="1">HicB-like antitoxin of toxin-antitoxin system domain-containing protein</fullName>
    </recommendedName>
</protein>
<gene>
    <name evidence="2" type="ORF">F3I20_17885</name>
</gene>
<dbReference type="AlphaFoldDB" id="A0AB34CEU3"/>
<evidence type="ECO:0000313" key="2">
    <source>
        <dbReference type="EMBL" id="KAA6121792.1"/>
    </source>
</evidence>
<keyword evidence="3" id="KW-1185">Reference proteome</keyword>
<accession>A0AB34CEU3</accession>
<dbReference type="SUPFAM" id="SSF143100">
    <property type="entry name" value="TTHA1013/TTHA0281-like"/>
    <property type="match status" value="1"/>
</dbReference>
<dbReference type="InterPro" id="IPR031807">
    <property type="entry name" value="HicB-like"/>
</dbReference>
<name>A0AB34CEU3_9GAMM</name>
<dbReference type="Proteomes" id="UP000324255">
    <property type="component" value="Unassembled WGS sequence"/>
</dbReference>
<organism evidence="2 3">
    <name type="scientific">Candidatus Pantoea gossypiicola</name>
    <dbReference type="NCBI Taxonomy" id="2608008"/>
    <lineage>
        <taxon>Bacteria</taxon>
        <taxon>Pseudomonadati</taxon>
        <taxon>Pseudomonadota</taxon>
        <taxon>Gammaproteobacteria</taxon>
        <taxon>Enterobacterales</taxon>
        <taxon>Erwiniaceae</taxon>
        <taxon>Pantoea</taxon>
    </lineage>
</organism>
<comment type="caution">
    <text evidence="2">The sequence shown here is derived from an EMBL/GenBank/DDBJ whole genome shotgun (WGS) entry which is preliminary data.</text>
</comment>
<sequence>MRYPIYIHRTDTGTYSGFVPDIQGCFFAGDTFNKTIEDAASAIDAHVEFTVNEGGRIPVARTFEIYADDPDCQGGTWAYIDVDLSKYDGRSVN</sequence>
<reference evidence="2 3" key="1">
    <citation type="submission" date="2019-09" db="EMBL/GenBank/DDBJ databases">
        <title>Genomic diversity of phyloplane-associated Pantoea species in Pakistan cotton crop.</title>
        <authorList>
            <person name="Tufail M.R."/>
            <person name="Cook D.R."/>
        </authorList>
    </citation>
    <scope>NUCLEOTIDE SEQUENCE [LARGE SCALE GENOMIC DNA]</scope>
    <source>
        <strain evidence="2 3">B_8</strain>
    </source>
</reference>
<evidence type="ECO:0000259" key="1">
    <source>
        <dbReference type="Pfam" id="PF15919"/>
    </source>
</evidence>
<proteinExistence type="predicted"/>
<dbReference type="Pfam" id="PF15919">
    <property type="entry name" value="HicB_lk_antitox"/>
    <property type="match status" value="1"/>
</dbReference>
<feature type="domain" description="HicB-like antitoxin of toxin-antitoxin system" evidence="1">
    <location>
        <begin position="3"/>
        <end position="91"/>
    </location>
</feature>
<dbReference type="RefSeq" id="WP_150037645.1">
    <property type="nucleotide sequence ID" value="NZ_VWVM01000015.1"/>
</dbReference>
<evidence type="ECO:0000313" key="3">
    <source>
        <dbReference type="Proteomes" id="UP000324255"/>
    </source>
</evidence>
<dbReference type="Gene3D" id="3.30.160.250">
    <property type="match status" value="1"/>
</dbReference>
<dbReference type="EMBL" id="VWVM01000015">
    <property type="protein sequence ID" value="KAA6121792.1"/>
    <property type="molecule type" value="Genomic_DNA"/>
</dbReference>